<evidence type="ECO:0000313" key="3">
    <source>
        <dbReference type="Proteomes" id="UP000887540"/>
    </source>
</evidence>
<evidence type="ECO:0000256" key="1">
    <source>
        <dbReference type="SAM" id="MobiDB-lite"/>
    </source>
</evidence>
<evidence type="ECO:0000259" key="2">
    <source>
        <dbReference type="PROSITE" id="PS50041"/>
    </source>
</evidence>
<dbReference type="AlphaFoldDB" id="A0A914EEI4"/>
<name>A0A914EEI4_9BILA</name>
<proteinExistence type="predicted"/>
<dbReference type="Pfam" id="PF00059">
    <property type="entry name" value="Lectin_C"/>
    <property type="match status" value="1"/>
</dbReference>
<dbReference type="InterPro" id="IPR016187">
    <property type="entry name" value="CTDL_fold"/>
</dbReference>
<feature type="domain" description="C-type lectin" evidence="2">
    <location>
        <begin position="1"/>
        <end position="49"/>
    </location>
</feature>
<reference evidence="4" key="1">
    <citation type="submission" date="2022-11" db="UniProtKB">
        <authorList>
            <consortium name="WormBaseParasite"/>
        </authorList>
    </citation>
    <scope>IDENTIFICATION</scope>
</reference>
<protein>
    <submittedName>
        <fullName evidence="4">C-type lectin domain-containing protein</fullName>
    </submittedName>
</protein>
<organism evidence="3 4">
    <name type="scientific">Acrobeloides nanus</name>
    <dbReference type="NCBI Taxonomy" id="290746"/>
    <lineage>
        <taxon>Eukaryota</taxon>
        <taxon>Metazoa</taxon>
        <taxon>Ecdysozoa</taxon>
        <taxon>Nematoda</taxon>
        <taxon>Chromadorea</taxon>
        <taxon>Rhabditida</taxon>
        <taxon>Tylenchina</taxon>
        <taxon>Cephalobomorpha</taxon>
        <taxon>Cephaloboidea</taxon>
        <taxon>Cephalobidae</taxon>
        <taxon>Acrobeloides</taxon>
    </lineage>
</organism>
<dbReference type="CDD" id="cd00037">
    <property type="entry name" value="CLECT"/>
    <property type="match status" value="1"/>
</dbReference>
<sequence>MESPFIGLHQVDGKWVWQDGSTYNYTNWKDGVEPSSPNTMCAIMEGVYWTGGDEIACEIFPGFCFTNAGVCEKAVQVTPVKHVSETRQEKELMISREGRHEKKITKKKGQKDCFWQNRK</sequence>
<dbReference type="InterPro" id="IPR016186">
    <property type="entry name" value="C-type_lectin-like/link_sf"/>
</dbReference>
<feature type="region of interest" description="Disordered" evidence="1">
    <location>
        <begin position="97"/>
        <end position="119"/>
    </location>
</feature>
<dbReference type="Gene3D" id="3.10.100.10">
    <property type="entry name" value="Mannose-Binding Protein A, subunit A"/>
    <property type="match status" value="1"/>
</dbReference>
<dbReference type="WBParaSite" id="ACRNAN_scaffold7694.g20578.t1">
    <property type="protein sequence ID" value="ACRNAN_scaffold7694.g20578.t1"/>
    <property type="gene ID" value="ACRNAN_scaffold7694.g20578"/>
</dbReference>
<evidence type="ECO:0000313" key="4">
    <source>
        <dbReference type="WBParaSite" id="ACRNAN_scaffold7694.g20578.t1"/>
    </source>
</evidence>
<accession>A0A914EEI4</accession>
<keyword evidence="3" id="KW-1185">Reference proteome</keyword>
<dbReference type="Proteomes" id="UP000887540">
    <property type="component" value="Unplaced"/>
</dbReference>
<dbReference type="PROSITE" id="PS50041">
    <property type="entry name" value="C_TYPE_LECTIN_2"/>
    <property type="match status" value="1"/>
</dbReference>
<dbReference type="InterPro" id="IPR001304">
    <property type="entry name" value="C-type_lectin-like"/>
</dbReference>
<dbReference type="SUPFAM" id="SSF56436">
    <property type="entry name" value="C-type lectin-like"/>
    <property type="match status" value="1"/>
</dbReference>